<comment type="subcellular location">
    <subcellularLocation>
        <location evidence="1 6">Secreted</location>
    </subcellularLocation>
</comment>
<keyword evidence="3 6" id="KW-0713">Self-incompatibility</keyword>
<comment type="similarity">
    <text evidence="2 6">Belongs to the plant self-incompatibility (S1) protein family.</text>
</comment>
<evidence type="ECO:0000313" key="8">
    <source>
        <dbReference type="Proteomes" id="UP001154282"/>
    </source>
</evidence>
<evidence type="ECO:0000256" key="5">
    <source>
        <dbReference type="ARBA" id="ARBA00022729"/>
    </source>
</evidence>
<dbReference type="Pfam" id="PF05938">
    <property type="entry name" value="Self-incomp_S1"/>
    <property type="match status" value="1"/>
</dbReference>
<dbReference type="PANTHER" id="PTHR31232:SF155">
    <property type="entry name" value="PLANT SELF-INCOMPATIBILITY PROTEIN S1 FAMILY"/>
    <property type="match status" value="1"/>
</dbReference>
<dbReference type="Proteomes" id="UP001154282">
    <property type="component" value="Unassembled WGS sequence"/>
</dbReference>
<reference evidence="7" key="1">
    <citation type="submission" date="2022-08" db="EMBL/GenBank/DDBJ databases">
        <authorList>
            <person name="Gutierrez-Valencia J."/>
        </authorList>
    </citation>
    <scope>NUCLEOTIDE SEQUENCE</scope>
</reference>
<keyword evidence="4 6" id="KW-0964">Secreted</keyword>
<feature type="chain" id="PRO_5043096150" description="S-protein homolog" evidence="6">
    <location>
        <begin position="17"/>
        <end position="136"/>
    </location>
</feature>
<evidence type="ECO:0000256" key="6">
    <source>
        <dbReference type="RuleBase" id="RU367044"/>
    </source>
</evidence>
<name>A0AAV0N4Y9_9ROSI</name>
<keyword evidence="5 6" id="KW-0732">Signal</keyword>
<dbReference type="AlphaFoldDB" id="A0AAV0N4Y9"/>
<feature type="signal peptide" evidence="6">
    <location>
        <begin position="1"/>
        <end position="16"/>
    </location>
</feature>
<dbReference type="PANTHER" id="PTHR31232">
    <property type="match status" value="1"/>
</dbReference>
<gene>
    <name evidence="7" type="ORF">LITE_LOCUS31598</name>
</gene>
<dbReference type="EMBL" id="CAMGYJ010000008">
    <property type="protein sequence ID" value="CAI0453447.1"/>
    <property type="molecule type" value="Genomic_DNA"/>
</dbReference>
<proteinExistence type="inferred from homology"/>
<dbReference type="InterPro" id="IPR010264">
    <property type="entry name" value="Self-incomp_S1"/>
</dbReference>
<accession>A0AAV0N4Y9</accession>
<keyword evidence="8" id="KW-1185">Reference proteome</keyword>
<sequence>MFVIAILVLLPHSSAAGIGPSHYVHVENHLSDPRAKLLVHCKSADDDLGVHYIAVNNEFQWHFHSAFMKMTLFWCHLKPSNQNGRHVDFDAYRNSLAQIRREYRYHSYWIVKDDGVYSKMKNDRNQWVEWLQFPWQ</sequence>
<evidence type="ECO:0000256" key="3">
    <source>
        <dbReference type="ARBA" id="ARBA00022471"/>
    </source>
</evidence>
<dbReference type="GO" id="GO:0005576">
    <property type="term" value="C:extracellular region"/>
    <property type="evidence" value="ECO:0007669"/>
    <property type="project" value="UniProtKB-SubCell"/>
</dbReference>
<comment type="caution">
    <text evidence="7">The sequence shown here is derived from an EMBL/GenBank/DDBJ whole genome shotgun (WGS) entry which is preliminary data.</text>
</comment>
<organism evidence="7 8">
    <name type="scientific">Linum tenue</name>
    <dbReference type="NCBI Taxonomy" id="586396"/>
    <lineage>
        <taxon>Eukaryota</taxon>
        <taxon>Viridiplantae</taxon>
        <taxon>Streptophyta</taxon>
        <taxon>Embryophyta</taxon>
        <taxon>Tracheophyta</taxon>
        <taxon>Spermatophyta</taxon>
        <taxon>Magnoliopsida</taxon>
        <taxon>eudicotyledons</taxon>
        <taxon>Gunneridae</taxon>
        <taxon>Pentapetalae</taxon>
        <taxon>rosids</taxon>
        <taxon>fabids</taxon>
        <taxon>Malpighiales</taxon>
        <taxon>Linaceae</taxon>
        <taxon>Linum</taxon>
    </lineage>
</organism>
<evidence type="ECO:0000313" key="7">
    <source>
        <dbReference type="EMBL" id="CAI0453447.1"/>
    </source>
</evidence>
<evidence type="ECO:0000256" key="4">
    <source>
        <dbReference type="ARBA" id="ARBA00022525"/>
    </source>
</evidence>
<evidence type="ECO:0000256" key="1">
    <source>
        <dbReference type="ARBA" id="ARBA00004613"/>
    </source>
</evidence>
<dbReference type="GO" id="GO:0060320">
    <property type="term" value="P:rejection of self pollen"/>
    <property type="evidence" value="ECO:0007669"/>
    <property type="project" value="UniProtKB-KW"/>
</dbReference>
<evidence type="ECO:0000256" key="2">
    <source>
        <dbReference type="ARBA" id="ARBA00005581"/>
    </source>
</evidence>
<protein>
    <recommendedName>
        <fullName evidence="6">S-protein homolog</fullName>
    </recommendedName>
</protein>